<dbReference type="Proteomes" id="UP000001075">
    <property type="component" value="Unassembled WGS sequence"/>
</dbReference>
<proteinExistence type="predicted"/>
<name>G3HQE9_CRIGR</name>
<sequence length="69" mass="7747">MVTQGSCETLVHTYSAYRTGISHRLFYETGIWKDLLRLCKDLQLHSFVSCLSNLGSLLSAVKGRAVSQR</sequence>
<protein>
    <submittedName>
        <fullName evidence="1">Uncharacterized protein</fullName>
    </submittedName>
</protein>
<reference evidence="2" key="1">
    <citation type="journal article" date="2011" name="Nat. Biotechnol.">
        <title>The genomic sequence of the Chinese hamster ovary (CHO)-K1 cell line.</title>
        <authorList>
            <person name="Xu X."/>
            <person name="Nagarajan H."/>
            <person name="Lewis N.E."/>
            <person name="Pan S."/>
            <person name="Cai Z."/>
            <person name="Liu X."/>
            <person name="Chen W."/>
            <person name="Xie M."/>
            <person name="Wang W."/>
            <person name="Hammond S."/>
            <person name="Andersen M.R."/>
            <person name="Neff N."/>
            <person name="Passarelli B."/>
            <person name="Koh W."/>
            <person name="Fan H.C."/>
            <person name="Wang J."/>
            <person name="Gui Y."/>
            <person name="Lee K.H."/>
            <person name="Betenbaugh M.J."/>
            <person name="Quake S.R."/>
            <person name="Famili I."/>
            <person name="Palsson B.O."/>
            <person name="Wang J."/>
        </authorList>
    </citation>
    <scope>NUCLEOTIDE SEQUENCE [LARGE SCALE GENOMIC DNA]</scope>
    <source>
        <strain evidence="2">CHO K1 cell line</strain>
    </source>
</reference>
<dbReference type="AlphaFoldDB" id="G3HQE9"/>
<accession>G3HQE9</accession>
<dbReference type="InParanoid" id="G3HQE9"/>
<organism evidence="1 2">
    <name type="scientific">Cricetulus griseus</name>
    <name type="common">Chinese hamster</name>
    <name type="synonym">Cricetulus barabensis griseus</name>
    <dbReference type="NCBI Taxonomy" id="10029"/>
    <lineage>
        <taxon>Eukaryota</taxon>
        <taxon>Metazoa</taxon>
        <taxon>Chordata</taxon>
        <taxon>Craniata</taxon>
        <taxon>Vertebrata</taxon>
        <taxon>Euteleostomi</taxon>
        <taxon>Mammalia</taxon>
        <taxon>Eutheria</taxon>
        <taxon>Euarchontoglires</taxon>
        <taxon>Glires</taxon>
        <taxon>Rodentia</taxon>
        <taxon>Myomorpha</taxon>
        <taxon>Muroidea</taxon>
        <taxon>Cricetidae</taxon>
        <taxon>Cricetinae</taxon>
        <taxon>Cricetulus</taxon>
    </lineage>
</organism>
<evidence type="ECO:0000313" key="2">
    <source>
        <dbReference type="Proteomes" id="UP000001075"/>
    </source>
</evidence>
<dbReference type="EMBL" id="JH000610">
    <property type="protein sequence ID" value="EGW09054.1"/>
    <property type="molecule type" value="Genomic_DNA"/>
</dbReference>
<gene>
    <name evidence="1" type="ORF">I79_013049</name>
</gene>
<evidence type="ECO:0000313" key="1">
    <source>
        <dbReference type="EMBL" id="EGW09054.1"/>
    </source>
</evidence>